<keyword evidence="4" id="KW-1185">Reference proteome</keyword>
<dbReference type="Pfam" id="PF04970">
    <property type="entry name" value="LRAT"/>
    <property type="match status" value="1"/>
</dbReference>
<proteinExistence type="predicted"/>
<evidence type="ECO:0000313" key="3">
    <source>
        <dbReference type="EMBL" id="GBG58877.1"/>
    </source>
</evidence>
<evidence type="ECO:0000259" key="2">
    <source>
        <dbReference type="PROSITE" id="PS51934"/>
    </source>
</evidence>
<dbReference type="AlphaFoldDB" id="A0A388JM52"/>
<protein>
    <recommendedName>
        <fullName evidence="2">LRAT domain-containing protein</fullName>
    </recommendedName>
</protein>
<dbReference type="InterPro" id="IPR007053">
    <property type="entry name" value="LRAT_dom"/>
</dbReference>
<name>A0A388JM52_CHABU</name>
<reference evidence="3 4" key="1">
    <citation type="journal article" date="2018" name="Cell">
        <title>The Chara Genome: Secondary Complexity and Implications for Plant Terrestrialization.</title>
        <authorList>
            <person name="Nishiyama T."/>
            <person name="Sakayama H."/>
            <person name="Vries J.D."/>
            <person name="Buschmann H."/>
            <person name="Saint-Marcoux D."/>
            <person name="Ullrich K.K."/>
            <person name="Haas F.B."/>
            <person name="Vanderstraeten L."/>
            <person name="Becker D."/>
            <person name="Lang D."/>
            <person name="Vosolsobe S."/>
            <person name="Rombauts S."/>
            <person name="Wilhelmsson P.K.I."/>
            <person name="Janitza P."/>
            <person name="Kern R."/>
            <person name="Heyl A."/>
            <person name="Rumpler F."/>
            <person name="Villalobos L.I.A.C."/>
            <person name="Clay J.M."/>
            <person name="Skokan R."/>
            <person name="Toyoda A."/>
            <person name="Suzuki Y."/>
            <person name="Kagoshima H."/>
            <person name="Schijlen E."/>
            <person name="Tajeshwar N."/>
            <person name="Catarino B."/>
            <person name="Hetherington A.J."/>
            <person name="Saltykova A."/>
            <person name="Bonnot C."/>
            <person name="Breuninger H."/>
            <person name="Symeonidi A."/>
            <person name="Radhakrishnan G.V."/>
            <person name="Van Nieuwerburgh F."/>
            <person name="Deforce D."/>
            <person name="Chang C."/>
            <person name="Karol K.G."/>
            <person name="Hedrich R."/>
            <person name="Ulvskov P."/>
            <person name="Glockner G."/>
            <person name="Delwiche C.F."/>
            <person name="Petrasek J."/>
            <person name="Van de Peer Y."/>
            <person name="Friml J."/>
            <person name="Beilby M."/>
            <person name="Dolan L."/>
            <person name="Kohara Y."/>
            <person name="Sugano S."/>
            <person name="Fujiyama A."/>
            <person name="Delaux P.-M."/>
            <person name="Quint M."/>
            <person name="TheiBen G."/>
            <person name="Hagemann M."/>
            <person name="Harholt J."/>
            <person name="Dunand C."/>
            <person name="Zachgo S."/>
            <person name="Langdale J."/>
            <person name="Maumus F."/>
            <person name="Straeten D.V.D."/>
            <person name="Gould S.B."/>
            <person name="Rensing S.A."/>
        </authorList>
    </citation>
    <scope>NUCLEOTIDE SEQUENCE [LARGE SCALE GENOMIC DNA]</scope>
    <source>
        <strain evidence="3 4">S276</strain>
    </source>
</reference>
<organism evidence="3 4">
    <name type="scientific">Chara braunii</name>
    <name type="common">Braun's stonewort</name>
    <dbReference type="NCBI Taxonomy" id="69332"/>
    <lineage>
        <taxon>Eukaryota</taxon>
        <taxon>Viridiplantae</taxon>
        <taxon>Streptophyta</taxon>
        <taxon>Charophyceae</taxon>
        <taxon>Charales</taxon>
        <taxon>Characeae</taxon>
        <taxon>Chara</taxon>
    </lineage>
</organism>
<accession>A0A388JM52</accession>
<comment type="caution">
    <text evidence="3">The sequence shown here is derived from an EMBL/GenBank/DDBJ whole genome shotgun (WGS) entry which is preliminary data.</text>
</comment>
<evidence type="ECO:0000313" key="4">
    <source>
        <dbReference type="Proteomes" id="UP000265515"/>
    </source>
</evidence>
<dbReference type="PANTHER" id="PTHR46137:SF3">
    <property type="entry name" value="OS05G0310600 PROTEIN"/>
    <property type="match status" value="1"/>
</dbReference>
<dbReference type="OrthoDB" id="421951at2759"/>
<dbReference type="Gramene" id="GBG58877">
    <property type="protein sequence ID" value="GBG58877"/>
    <property type="gene ID" value="CBR_g276"/>
</dbReference>
<feature type="compositionally biased region" description="Polar residues" evidence="1">
    <location>
        <begin position="80"/>
        <end position="89"/>
    </location>
</feature>
<dbReference type="Proteomes" id="UP000265515">
    <property type="component" value="Unassembled WGS sequence"/>
</dbReference>
<dbReference type="PROSITE" id="PS51934">
    <property type="entry name" value="LRAT"/>
    <property type="match status" value="1"/>
</dbReference>
<dbReference type="Gene3D" id="3.90.1720.10">
    <property type="entry name" value="endopeptidase domain like (from Nostoc punctiforme)"/>
    <property type="match status" value="1"/>
</dbReference>
<feature type="region of interest" description="Disordered" evidence="1">
    <location>
        <begin position="217"/>
        <end position="252"/>
    </location>
</feature>
<dbReference type="PANTHER" id="PTHR46137">
    <property type="entry name" value="OS05G0310600 PROTEIN"/>
    <property type="match status" value="1"/>
</dbReference>
<feature type="compositionally biased region" description="Basic and acidic residues" evidence="1">
    <location>
        <begin position="228"/>
        <end position="241"/>
    </location>
</feature>
<dbReference type="EMBL" id="BFEA01000001">
    <property type="protein sequence ID" value="GBG58877.1"/>
    <property type="molecule type" value="Genomic_DNA"/>
</dbReference>
<evidence type="ECO:0000256" key="1">
    <source>
        <dbReference type="SAM" id="MobiDB-lite"/>
    </source>
</evidence>
<feature type="region of interest" description="Disordered" evidence="1">
    <location>
        <begin position="78"/>
        <end position="109"/>
    </location>
</feature>
<gene>
    <name evidence="3" type="ORF">CBR_g276</name>
</gene>
<feature type="domain" description="LRAT" evidence="2">
    <location>
        <begin position="20"/>
        <end position="212"/>
    </location>
</feature>
<sequence>MTILSNRIQSKDLVPGDHIYTWRACYGYTYHGIYEGNDSVIFFYSYMHDMQAFLEHVEAECTALALGTDDMTVVKDGSATELQPSSSLPLNPAGTEGVHSGNDQKDDSGKQMPELADFIAGTSGKVVKSTVTEFLNGGSLYRYQYGICPLTKILKLRGTCTEVQCDSSVEDVLHRARYLLHHPFGFGPYDLIHNNSEDFAIYCKTGLVFLPDMEAFSGRSGPSSGVRDCTELGSHTEEKADTSVTPHARKEDAMRSLHQSISECKSLSTSQLVAWYVLHTADDFVRRKDDKDAFGDHVMEGEAGDHRGGGGIMTTDILGTILSLVQTVERPGSVPARVIKLLMEIREQYLQLEEGYCEAEAMDTKCEGQVSEPIARDGQAHNMEKSRHVKESEVVQQQNDVPAGHSHIVAGDQDVKDNSGPFLPGPSLPTRHICKGFAKYLLSKTKEYLEREGGPARSSEAEAAISAITSLESSQSLLEAYCRYLCSKASDFSQKQGVHKMPVETMVEIISRSWAPRS</sequence>